<dbReference type="InterPro" id="IPR036278">
    <property type="entry name" value="Sialidase_sf"/>
</dbReference>
<dbReference type="EMBL" id="SWBP01000005">
    <property type="protein sequence ID" value="TKB96225.1"/>
    <property type="molecule type" value="Genomic_DNA"/>
</dbReference>
<organism evidence="2 3">
    <name type="scientific">Pedobacter cryophilus</name>
    <dbReference type="NCBI Taxonomy" id="2571271"/>
    <lineage>
        <taxon>Bacteria</taxon>
        <taxon>Pseudomonadati</taxon>
        <taxon>Bacteroidota</taxon>
        <taxon>Sphingobacteriia</taxon>
        <taxon>Sphingobacteriales</taxon>
        <taxon>Sphingobacteriaceae</taxon>
        <taxon>Pedobacter</taxon>
    </lineage>
</organism>
<reference evidence="2 3" key="1">
    <citation type="submission" date="2019-04" db="EMBL/GenBank/DDBJ databases">
        <title>Pedobacter sp. AR-3-17 sp. nov., isolated from Arctic soil.</title>
        <authorList>
            <person name="Dahal R.H."/>
            <person name="Kim D.-U."/>
        </authorList>
    </citation>
    <scope>NUCLEOTIDE SEQUENCE [LARGE SCALE GENOMIC DNA]</scope>
    <source>
        <strain evidence="2 3">AR-3-17</strain>
    </source>
</reference>
<feature type="signal peptide" evidence="1">
    <location>
        <begin position="1"/>
        <end position="20"/>
    </location>
</feature>
<keyword evidence="3" id="KW-1185">Reference proteome</keyword>
<name>A0A4U1BV58_9SPHI</name>
<proteinExistence type="predicted"/>
<accession>A0A4U1BV58</accession>
<evidence type="ECO:0000256" key="1">
    <source>
        <dbReference type="SAM" id="SignalP"/>
    </source>
</evidence>
<dbReference type="AlphaFoldDB" id="A0A4U1BV58"/>
<dbReference type="RefSeq" id="WP_136827092.1">
    <property type="nucleotide sequence ID" value="NZ_SWBP01000005.1"/>
</dbReference>
<gene>
    <name evidence="2" type="ORF">FA046_13635</name>
</gene>
<dbReference type="SUPFAM" id="SSF50939">
    <property type="entry name" value="Sialidases"/>
    <property type="match status" value="1"/>
</dbReference>
<comment type="caution">
    <text evidence="2">The sequence shown here is derived from an EMBL/GenBank/DDBJ whole genome shotgun (WGS) entry which is preliminary data.</text>
</comment>
<dbReference type="Proteomes" id="UP000308181">
    <property type="component" value="Unassembled WGS sequence"/>
</dbReference>
<sequence length="428" mass="48484">MIKFKSLLFLLLLCSTLVLAQEVSNVGLAWAGNSVNTVVFRKNSVVTFKNMQYTSYYDSVGNVILAKRKLGTDSWQIKQTPYKGNYKDAHNSISIIIDGDGFLHISWDQHASKLRYAKSTAPNSLELGPEIAMIGKNEIKATYPEFYKLKNGDLFFLYREGASGQGNLVLNRYHTQTKKWERIHDNLIDGQNQRNAYWQACIDSKGVFHLSWVWREKSDVATNHDMSYAKSLDGGKTWSSSSNEAYAMPMNSSNTKPIVTIPQKSELINSTSMTTNHKGNPYIATYWRAQNSTIPQYQLIYFDGKNWLVKQVSDRKTPFSLSGVGTKKIPISRPQIVVNKKAVSVVFRDEERGNKVSVATIKDVKNGAWKIKDLGNDEVGQWEPSLDTELWLNRKKLHLFVQQTAQGDGEKTVNRPAQMVKIINVNLK</sequence>
<dbReference type="OrthoDB" id="223410at2"/>
<keyword evidence="1" id="KW-0732">Signal</keyword>
<protein>
    <submittedName>
        <fullName evidence="2">Neuraminidase</fullName>
    </submittedName>
</protein>
<dbReference type="Pfam" id="PF15892">
    <property type="entry name" value="BNR_4"/>
    <property type="match status" value="1"/>
</dbReference>
<feature type="chain" id="PRO_5020611942" evidence="1">
    <location>
        <begin position="21"/>
        <end position="428"/>
    </location>
</feature>
<evidence type="ECO:0000313" key="3">
    <source>
        <dbReference type="Proteomes" id="UP000308181"/>
    </source>
</evidence>
<evidence type="ECO:0000313" key="2">
    <source>
        <dbReference type="EMBL" id="TKB96225.1"/>
    </source>
</evidence>
<dbReference type="Gene3D" id="2.120.10.10">
    <property type="match status" value="1"/>
</dbReference>